<organism evidence="1 2">
    <name type="scientific">Flavobacterium bizetiae</name>
    <dbReference type="NCBI Taxonomy" id="2704140"/>
    <lineage>
        <taxon>Bacteria</taxon>
        <taxon>Pseudomonadati</taxon>
        <taxon>Bacteroidota</taxon>
        <taxon>Flavobacteriia</taxon>
        <taxon>Flavobacteriales</taxon>
        <taxon>Flavobacteriaceae</taxon>
        <taxon>Flavobacterium</taxon>
    </lineage>
</organism>
<dbReference type="AlphaFoldDB" id="A0A6J4GDP8"/>
<dbReference type="PANTHER" id="PTHR32305:SF15">
    <property type="entry name" value="PROTEIN RHSA-RELATED"/>
    <property type="match status" value="1"/>
</dbReference>
<dbReference type="InterPro" id="IPR022385">
    <property type="entry name" value="Rhs_assc_core"/>
</dbReference>
<dbReference type="NCBIfam" id="TIGR03696">
    <property type="entry name" value="Rhs_assc_core"/>
    <property type="match status" value="1"/>
</dbReference>
<reference evidence="1 2" key="1">
    <citation type="submission" date="2020-02" db="EMBL/GenBank/DDBJ databases">
        <authorList>
            <person name="Criscuolo A."/>
        </authorList>
    </citation>
    <scope>NUCLEOTIDE SEQUENCE [LARGE SCALE GENOMIC DNA]</scope>
    <source>
        <strain evidence="1">CIP105534</strain>
    </source>
</reference>
<accession>A0A6J4GDP8</accession>
<dbReference type="RefSeq" id="WP_232067323.1">
    <property type="nucleotide sequence ID" value="NZ_CADCSU010000068.1"/>
</dbReference>
<evidence type="ECO:0000313" key="2">
    <source>
        <dbReference type="Proteomes" id="UP000479938"/>
    </source>
</evidence>
<dbReference type="InterPro" id="IPR050708">
    <property type="entry name" value="T6SS_VgrG/RHS"/>
</dbReference>
<protein>
    <recommendedName>
        <fullName evidence="3">RHS repeat-associated core domain-containing protein</fullName>
    </recommendedName>
</protein>
<proteinExistence type="predicted"/>
<name>A0A6J4GDP8_9FLAO</name>
<evidence type="ECO:0008006" key="3">
    <source>
        <dbReference type="Google" id="ProtNLM"/>
    </source>
</evidence>
<keyword evidence="2" id="KW-1185">Reference proteome</keyword>
<dbReference type="PANTHER" id="PTHR32305">
    <property type="match status" value="1"/>
</dbReference>
<dbReference type="EMBL" id="CADCSU010000068">
    <property type="protein sequence ID" value="CAA9197347.1"/>
    <property type="molecule type" value="Genomic_DNA"/>
</dbReference>
<gene>
    <name evidence="1" type="ORF">FLA105534_01587</name>
</gene>
<sequence length="275" mass="30255">MYDYGARNYDPALGRWNVIDEKAEKYSGVSPYVYSSNNPTLFVDPDGKDVYITIGNKPVGTTSIRLIGTNGEAPRQVQVALYEMKVTDDVTGKTTTYQVTRDAPVLNSKDPVNEANGVLEFFGLDEDTYNVDNTAFEPAEGDGNYIGIALGYPEGTDLEAIALRNPDGSNKLDAVENKSPERKKGEENVARGVMIHVGGQYVKDGKSRLVGSFGCFGIAGKNAGNKGAKKFINDIVKRLEKNRKAKKGDDINIKLKKRNDVDWEWEVDKDGEKVD</sequence>
<evidence type="ECO:0000313" key="1">
    <source>
        <dbReference type="EMBL" id="CAA9197347.1"/>
    </source>
</evidence>
<dbReference type="Gene3D" id="2.180.10.10">
    <property type="entry name" value="RHS repeat-associated core"/>
    <property type="match status" value="1"/>
</dbReference>
<dbReference type="Proteomes" id="UP000479938">
    <property type="component" value="Unassembled WGS sequence"/>
</dbReference>